<sequence length="964" mass="102704">MRRTTTFVAMLLGASSISMASAAFAQEATTPGTAAGEPPAVSSAMPGGAPSDEVIVTGSRVVTGNTSPTPLTTVSTANLLQNTPTTVADALYKLPVFAGLPAQTRNPGNSSGNSGANNLNLRSIGAARTLVLFNGQRVPDNNVDQLPQMLMQRVDIVTGGASAVYGSDAVAGVVNFIIDKHFDGLKANGSIGVSTYGDDVTYRLGIAGGTTIGRLHIEGSVEHYDDPGIFSKLSRPWGRDVWSTQGAGTTANPYREVKNTRISNTSFGGKIVSGPLANQNFSTNGVLTPFINGTATGASTIQSGGDGAFFNTASLKTKLKNTQYFGRADYELTDDINVWAQGSYVDTNNKNNHQTNEFRNYTVSATNAFLRPEYQAAMAAAGVKTFTIGKMMEQAPPLQPETFLKTYIISGGFDGKVSMFGSDWSWDVQGMTSRQKQHTFNNANMDGAKAAAALDAVVDPATGNIVCHVTLTNPSAYPGCVPINIFGPTSESQQAIDYILLKTDFTTITTLKEVNASISGSPFSTWAGPVKFALSGEMREATVKTNSNFQPTDRVDCSTLPLSPAANAKTPMNCSIGSDGKSTQARWVSNVVARLPKASVSVKEVAVETDIPLLKDVPFVQSFNINAAARYTDYETSGTVWTWKIGADWHVNDDLRLRATRSRDILAPSVTQLFGAASVNPSGITDLHTGINAVAPVQTNSNPNLVPEVANTLTGGVVYRPSWLPSFSISVDYYRIKIGNAIANVSGNDSTVMRICEDSNGTSPLCSLYVRPLPFSDRSPANYPTLILANPLNIAKFLSEGVDTEVNYGFDVGSGRVNLRGLMTYTAKQRSQTLPGTVVLDAAGAAGLPSIRAVLQAQYVQGPFRFDLLERWHNSTRRSSNPNDVWAEGRVASRGYTDMTIAYDIKMLGGTSQLYLNIQNLFNTAPAVHGATGGSSSVPGLFLATTNGDDIIGRYFTMGFRYKF</sequence>
<proteinExistence type="inferred from homology"/>
<dbReference type="InterPro" id="IPR012910">
    <property type="entry name" value="Plug_dom"/>
</dbReference>
<comment type="similarity">
    <text evidence="1">Belongs to the TonB-dependent receptor family.</text>
</comment>
<keyword evidence="3" id="KW-0732">Signal</keyword>
<comment type="subcellular location">
    <subcellularLocation>
        <location evidence="1">Cell outer membrane</location>
    </subcellularLocation>
</comment>
<evidence type="ECO:0000256" key="1">
    <source>
        <dbReference type="RuleBase" id="RU003357"/>
    </source>
</evidence>
<keyword evidence="6" id="KW-0675">Receptor</keyword>
<protein>
    <submittedName>
        <fullName evidence="6">TonB-dependent receptor</fullName>
    </submittedName>
</protein>
<dbReference type="EMBL" id="JAHKRT010000008">
    <property type="protein sequence ID" value="MBU3079049.1"/>
    <property type="molecule type" value="Genomic_DNA"/>
</dbReference>
<evidence type="ECO:0000256" key="3">
    <source>
        <dbReference type="SAM" id="SignalP"/>
    </source>
</evidence>
<accession>A0ABS6BL67</accession>
<dbReference type="Pfam" id="PF00593">
    <property type="entry name" value="TonB_dep_Rec_b-barrel"/>
    <property type="match status" value="1"/>
</dbReference>
<evidence type="ECO:0000256" key="2">
    <source>
        <dbReference type="SAM" id="MobiDB-lite"/>
    </source>
</evidence>
<evidence type="ECO:0000259" key="5">
    <source>
        <dbReference type="Pfam" id="PF07715"/>
    </source>
</evidence>
<name>A0ABS6BL67_9SPHN</name>
<feature type="region of interest" description="Disordered" evidence="2">
    <location>
        <begin position="30"/>
        <end position="50"/>
    </location>
</feature>
<evidence type="ECO:0000313" key="6">
    <source>
        <dbReference type="EMBL" id="MBU3079049.1"/>
    </source>
</evidence>
<feature type="domain" description="TonB-dependent receptor plug" evidence="5">
    <location>
        <begin position="66"/>
        <end position="173"/>
    </location>
</feature>
<evidence type="ECO:0000259" key="4">
    <source>
        <dbReference type="Pfam" id="PF00593"/>
    </source>
</evidence>
<dbReference type="Pfam" id="PF07715">
    <property type="entry name" value="Plug"/>
    <property type="match status" value="1"/>
</dbReference>
<feature type="chain" id="PRO_5045093945" evidence="3">
    <location>
        <begin position="26"/>
        <end position="964"/>
    </location>
</feature>
<dbReference type="PANTHER" id="PTHR47234">
    <property type="match status" value="1"/>
</dbReference>
<reference evidence="6 7" key="1">
    <citation type="submission" date="2021-06" db="EMBL/GenBank/DDBJ databases">
        <title>Sphingomonas sp. XMGL2, whole genome shotgun sequencing project.</title>
        <authorList>
            <person name="Zhao G."/>
            <person name="Shen L."/>
        </authorList>
    </citation>
    <scope>NUCLEOTIDE SEQUENCE [LARGE SCALE GENOMIC DNA]</scope>
    <source>
        <strain evidence="6 7">XMGL2</strain>
    </source>
</reference>
<feature type="domain" description="TonB-dependent receptor-like beta-barrel" evidence="4">
    <location>
        <begin position="605"/>
        <end position="921"/>
    </location>
</feature>
<dbReference type="InterPro" id="IPR000531">
    <property type="entry name" value="Beta-barrel_TonB"/>
</dbReference>
<keyword evidence="1" id="KW-0472">Membrane</keyword>
<keyword evidence="1" id="KW-0798">TonB box</keyword>
<organism evidence="6 7">
    <name type="scientific">Sphingomonas quercus</name>
    <dbReference type="NCBI Taxonomy" id="2842451"/>
    <lineage>
        <taxon>Bacteria</taxon>
        <taxon>Pseudomonadati</taxon>
        <taxon>Pseudomonadota</taxon>
        <taxon>Alphaproteobacteria</taxon>
        <taxon>Sphingomonadales</taxon>
        <taxon>Sphingomonadaceae</taxon>
        <taxon>Sphingomonas</taxon>
    </lineage>
</organism>
<dbReference type="Proteomes" id="UP000776276">
    <property type="component" value="Unassembled WGS sequence"/>
</dbReference>
<dbReference type="RefSeq" id="WP_216326430.1">
    <property type="nucleotide sequence ID" value="NZ_JAHKRT010000008.1"/>
</dbReference>
<feature type="signal peptide" evidence="3">
    <location>
        <begin position="1"/>
        <end position="25"/>
    </location>
</feature>
<comment type="caution">
    <text evidence="6">The sequence shown here is derived from an EMBL/GenBank/DDBJ whole genome shotgun (WGS) entry which is preliminary data.</text>
</comment>
<evidence type="ECO:0000313" key="7">
    <source>
        <dbReference type="Proteomes" id="UP000776276"/>
    </source>
</evidence>
<keyword evidence="7" id="KW-1185">Reference proteome</keyword>
<dbReference type="PANTHER" id="PTHR47234:SF3">
    <property type="entry name" value="SECRETIN_TONB SHORT N-TERMINAL DOMAIN-CONTAINING PROTEIN"/>
    <property type="match status" value="1"/>
</dbReference>
<gene>
    <name evidence="6" type="ORF">KOF26_14400</name>
</gene>